<dbReference type="EMBL" id="LIZY01000072">
    <property type="protein sequence ID" value="KPJ63619.1"/>
    <property type="molecule type" value="Genomic_DNA"/>
</dbReference>
<proteinExistence type="predicted"/>
<evidence type="ECO:0008006" key="3">
    <source>
        <dbReference type="Google" id="ProtNLM"/>
    </source>
</evidence>
<dbReference type="SUPFAM" id="SSF51206">
    <property type="entry name" value="cAMP-binding domain-like"/>
    <property type="match status" value="1"/>
</dbReference>
<dbReference type="Proteomes" id="UP000052020">
    <property type="component" value="Unassembled WGS sequence"/>
</dbReference>
<organism evidence="1 2">
    <name type="scientific">candidate division KD3-62 bacterium DG_56</name>
    <dbReference type="NCBI Taxonomy" id="1704032"/>
    <lineage>
        <taxon>Bacteria</taxon>
        <taxon>candidate division KD3-62</taxon>
    </lineage>
</organism>
<dbReference type="InterPro" id="IPR018490">
    <property type="entry name" value="cNMP-bd_dom_sf"/>
</dbReference>
<name>A0A0S7XN56_9BACT</name>
<gene>
    <name evidence="1" type="ORF">AMK68_03490</name>
</gene>
<dbReference type="InterPro" id="IPR014710">
    <property type="entry name" value="RmlC-like_jellyroll"/>
</dbReference>
<accession>A0A0S7XN56</accession>
<evidence type="ECO:0000313" key="2">
    <source>
        <dbReference type="Proteomes" id="UP000052020"/>
    </source>
</evidence>
<dbReference type="Gene3D" id="2.60.120.10">
    <property type="entry name" value="Jelly Rolls"/>
    <property type="match status" value="1"/>
</dbReference>
<protein>
    <recommendedName>
        <fullName evidence="3">Cyclic nucleotide-binding domain-containing protein</fullName>
    </recommendedName>
</protein>
<sequence length="207" mass="23600">MVQYDLAWRGLEAEGIATMAHMRSALTTGSTRDLAPTYCFLRELPPEARQLVAETTRVRMIPRHKLVARQGEPVVGLNCLLRGILRCWQTDVDGNDYTVETAWSDSVSIVALGGPDAEWPWNVTTIVPATVATMNWDCLKALRRRYPLDEVLMQYAAADYSRRHVWHGLLRSVRLRPRLRMVLRRISDEMGTATDQGIRIRFPLTHS</sequence>
<reference evidence="1 2" key="1">
    <citation type="journal article" date="2015" name="Microbiome">
        <title>Genomic resolution of linkages in carbon, nitrogen, and sulfur cycling among widespread estuary sediment bacteria.</title>
        <authorList>
            <person name="Baker B.J."/>
            <person name="Lazar C.S."/>
            <person name="Teske A.P."/>
            <person name="Dick G.J."/>
        </authorList>
    </citation>
    <scope>NUCLEOTIDE SEQUENCE [LARGE SCALE GENOMIC DNA]</scope>
    <source>
        <strain evidence="1">DG_56</strain>
    </source>
</reference>
<feature type="non-terminal residue" evidence="1">
    <location>
        <position position="207"/>
    </location>
</feature>
<evidence type="ECO:0000313" key="1">
    <source>
        <dbReference type="EMBL" id="KPJ63619.1"/>
    </source>
</evidence>
<comment type="caution">
    <text evidence="1">The sequence shown here is derived from an EMBL/GenBank/DDBJ whole genome shotgun (WGS) entry which is preliminary data.</text>
</comment>
<dbReference type="AlphaFoldDB" id="A0A0S7XN56"/>